<dbReference type="InterPro" id="IPR046960">
    <property type="entry name" value="PPR_At4g14850-like_plant"/>
</dbReference>
<dbReference type="Proteomes" id="UP001558713">
    <property type="component" value="Unassembled WGS sequence"/>
</dbReference>
<organism evidence="5 6">
    <name type="scientific">Cardamine amara subsp. amara</name>
    <dbReference type="NCBI Taxonomy" id="228776"/>
    <lineage>
        <taxon>Eukaryota</taxon>
        <taxon>Viridiplantae</taxon>
        <taxon>Streptophyta</taxon>
        <taxon>Embryophyta</taxon>
        <taxon>Tracheophyta</taxon>
        <taxon>Spermatophyta</taxon>
        <taxon>Magnoliopsida</taxon>
        <taxon>eudicotyledons</taxon>
        <taxon>Gunneridae</taxon>
        <taxon>Pentapetalae</taxon>
        <taxon>rosids</taxon>
        <taxon>malvids</taxon>
        <taxon>Brassicales</taxon>
        <taxon>Brassicaceae</taxon>
        <taxon>Cardamineae</taxon>
        <taxon>Cardamine</taxon>
    </lineage>
</organism>
<dbReference type="InterPro" id="IPR002885">
    <property type="entry name" value="PPR_rpt"/>
</dbReference>
<dbReference type="PANTHER" id="PTHR47926">
    <property type="entry name" value="PENTATRICOPEPTIDE REPEAT-CONTAINING PROTEIN"/>
    <property type="match status" value="1"/>
</dbReference>
<dbReference type="InterPro" id="IPR011990">
    <property type="entry name" value="TPR-like_helical_dom_sf"/>
</dbReference>
<dbReference type="Gene3D" id="1.25.40.10">
    <property type="entry name" value="Tetratricopeptide repeat domain"/>
    <property type="match status" value="5"/>
</dbReference>
<dbReference type="PROSITE" id="PS51375">
    <property type="entry name" value="PPR"/>
    <property type="match status" value="5"/>
</dbReference>
<dbReference type="AlphaFoldDB" id="A0ABD0ZJG6"/>
<reference evidence="5 6" key="1">
    <citation type="submission" date="2024-04" db="EMBL/GenBank/DDBJ databases">
        <title>Genome assembly C_amara_ONT_v2.</title>
        <authorList>
            <person name="Yant L."/>
            <person name="Moore C."/>
            <person name="Slenker M."/>
        </authorList>
    </citation>
    <scope>NUCLEOTIDE SEQUENCE [LARGE SCALE GENOMIC DNA]</scope>
    <source>
        <tissue evidence="5">Leaf</tissue>
    </source>
</reference>
<accession>A0ABD0ZJG6</accession>
<dbReference type="SUPFAM" id="SSF48452">
    <property type="entry name" value="TPR-like"/>
    <property type="match status" value="1"/>
</dbReference>
<protein>
    <submittedName>
        <fullName evidence="5">Pentatricopeptide repeat-containing protein</fullName>
    </submittedName>
</protein>
<proteinExistence type="inferred from homology"/>
<keyword evidence="2" id="KW-0677">Repeat</keyword>
<comment type="caution">
    <text evidence="5">The sequence shown here is derived from an EMBL/GenBank/DDBJ whole genome shotgun (WGS) entry which is preliminary data.</text>
</comment>
<dbReference type="FunFam" id="1.25.40.10:FF:001368">
    <property type="entry name" value="Pentatricopeptide repeat-containing protein At2g37320 family"/>
    <property type="match status" value="1"/>
</dbReference>
<dbReference type="Pfam" id="PF13041">
    <property type="entry name" value="PPR_2"/>
    <property type="match status" value="2"/>
</dbReference>
<dbReference type="PANTHER" id="PTHR47926:SF410">
    <property type="entry name" value="(WILD MALAYSIAN BANANA) HYPOTHETICAL PROTEIN"/>
    <property type="match status" value="1"/>
</dbReference>
<dbReference type="InterPro" id="IPR046848">
    <property type="entry name" value="E_motif"/>
</dbReference>
<dbReference type="FunFam" id="1.25.40.10:FF:000553">
    <property type="entry name" value="Pentatricopeptide repeat-containing protein, mitochondrial"/>
    <property type="match status" value="1"/>
</dbReference>
<feature type="repeat" description="PPR" evidence="3">
    <location>
        <begin position="121"/>
        <end position="155"/>
    </location>
</feature>
<feature type="domain" description="DYW" evidence="4">
    <location>
        <begin position="563"/>
        <end position="655"/>
    </location>
</feature>
<sequence>MLPRINIHQSFKRCKFRFFSRSVGNSDAILVGSCLSSSPEPSLVHSDNLTTKPCDQDQVFPLNKIIARCVRSGDIDGALRVFHGMRAKNTVTWNSVLVGISKDPSRMWEAHQLFDEIPEPDTFSYNIMLSCYVRNGNFEKAQSFFDRMLFKDTASWNTMITGYARRSEMEKARELFYSMPEKNEVSWNAMISGFVECGDLEMASHFFKAAPVRGVVAWTAMITGYMKAKKVELAEVIFKDMTVKKNLVTWNAMIAGYVENSRPEDGLKLFRAMLEEGIRPNSSGLSSTLLGCSELSALRLGRQIHQIVCKSTLCSDITALTSLISMYSKCGELGDAWKLFQVMKKKDVVVWNAMISGYAQHGKAEKALCLFREMRDDNKIRPDWITFVAVLLACNHAGLVDIGMDYFDSMVRDYRVEPRPDHYTCMVDLLGRAGKLEEALKLIRSMPFKPHAAVFGTLLGACRVHKNVELGEFAAEKLLELDPRNAAGYVQLANIYASRNRWEDVARVRKRMKESNVVKVPGYSWIEIRNKVHHFRSSDRIHPELDSIHKKLKELEKKMKLAGYKPELEFALHNVEEEQKEKLLLWHSEKLAVAFGCIKLSQGSLIQVFKNLRICGDCHKAIKLISEIERREIMVRDTTRFHHFKDGSCSCGDYW</sequence>
<dbReference type="Pfam" id="PF14432">
    <property type="entry name" value="DYW_deaminase"/>
    <property type="match status" value="1"/>
</dbReference>
<evidence type="ECO:0000313" key="5">
    <source>
        <dbReference type="EMBL" id="KAL1194633.1"/>
    </source>
</evidence>
<feature type="repeat" description="PPR" evidence="3">
    <location>
        <begin position="316"/>
        <end position="346"/>
    </location>
</feature>
<name>A0ABD0ZJG6_CARAN</name>
<dbReference type="FunFam" id="1.25.40.10:FF:001531">
    <property type="entry name" value="Pentatricopeptide repeat-containing protein At4g16835, mitochondrial"/>
    <property type="match status" value="1"/>
</dbReference>
<dbReference type="InterPro" id="IPR032867">
    <property type="entry name" value="DYW_dom"/>
</dbReference>
<dbReference type="Pfam" id="PF20431">
    <property type="entry name" value="E_motif"/>
    <property type="match status" value="1"/>
</dbReference>
<evidence type="ECO:0000256" key="3">
    <source>
        <dbReference type="PROSITE-ProRule" id="PRU00708"/>
    </source>
</evidence>
<evidence type="ECO:0000259" key="4">
    <source>
        <dbReference type="Pfam" id="PF14432"/>
    </source>
</evidence>
<feature type="repeat" description="PPR" evidence="3">
    <location>
        <begin position="183"/>
        <end position="217"/>
    </location>
</feature>
<gene>
    <name evidence="5" type="ORF">V5N11_031454</name>
</gene>
<dbReference type="EMBL" id="JBANAX010000748">
    <property type="protein sequence ID" value="KAL1194633.1"/>
    <property type="molecule type" value="Genomic_DNA"/>
</dbReference>
<evidence type="ECO:0000313" key="6">
    <source>
        <dbReference type="Proteomes" id="UP001558713"/>
    </source>
</evidence>
<keyword evidence="6" id="KW-1185">Reference proteome</keyword>
<evidence type="ECO:0000256" key="2">
    <source>
        <dbReference type="ARBA" id="ARBA00022737"/>
    </source>
</evidence>
<feature type="repeat" description="PPR" evidence="3">
    <location>
        <begin position="246"/>
        <end position="280"/>
    </location>
</feature>
<dbReference type="FunFam" id="1.25.40.10:FF:001074">
    <property type="entry name" value="Pentatricopeptide repeat-containing protein, mitochondrial"/>
    <property type="match status" value="1"/>
</dbReference>
<comment type="similarity">
    <text evidence="1">Belongs to the PPR family. PCMP-H subfamily.</text>
</comment>
<dbReference type="Pfam" id="PF01535">
    <property type="entry name" value="PPR"/>
    <property type="match status" value="6"/>
</dbReference>
<feature type="repeat" description="PPR" evidence="3">
    <location>
        <begin position="347"/>
        <end position="381"/>
    </location>
</feature>
<evidence type="ECO:0000256" key="1">
    <source>
        <dbReference type="ARBA" id="ARBA00006643"/>
    </source>
</evidence>
<dbReference type="NCBIfam" id="TIGR00756">
    <property type="entry name" value="PPR"/>
    <property type="match status" value="9"/>
</dbReference>